<proteinExistence type="predicted"/>
<reference evidence="2 3" key="1">
    <citation type="submission" date="2023-02" db="EMBL/GenBank/DDBJ databases">
        <title>LHISI_Scaffold_Assembly.</title>
        <authorList>
            <person name="Stuart O.P."/>
            <person name="Cleave R."/>
            <person name="Magrath M.J.L."/>
            <person name="Mikheyev A.S."/>
        </authorList>
    </citation>
    <scope>NUCLEOTIDE SEQUENCE [LARGE SCALE GENOMIC DNA]</scope>
    <source>
        <strain evidence="2">Daus_M_001</strain>
        <tissue evidence="2">Leg muscle</tissue>
    </source>
</reference>
<accession>A0ABQ9HLB4</accession>
<organism evidence="2 3">
    <name type="scientific">Dryococelus australis</name>
    <dbReference type="NCBI Taxonomy" id="614101"/>
    <lineage>
        <taxon>Eukaryota</taxon>
        <taxon>Metazoa</taxon>
        <taxon>Ecdysozoa</taxon>
        <taxon>Arthropoda</taxon>
        <taxon>Hexapoda</taxon>
        <taxon>Insecta</taxon>
        <taxon>Pterygota</taxon>
        <taxon>Neoptera</taxon>
        <taxon>Polyneoptera</taxon>
        <taxon>Phasmatodea</taxon>
        <taxon>Verophasmatodea</taxon>
        <taxon>Anareolatae</taxon>
        <taxon>Phasmatidae</taxon>
        <taxon>Eurycanthinae</taxon>
        <taxon>Dryococelus</taxon>
    </lineage>
</organism>
<comment type="caution">
    <text evidence="2">The sequence shown here is derived from an EMBL/GenBank/DDBJ whole genome shotgun (WGS) entry which is preliminary data.</text>
</comment>
<name>A0ABQ9HLB4_9NEOP</name>
<keyword evidence="3" id="KW-1185">Reference proteome</keyword>
<protein>
    <submittedName>
        <fullName evidence="2">Uncharacterized protein</fullName>
    </submittedName>
</protein>
<sequence length="251" mass="27727">MVGASADQDDKASADQDDKASADQDKASADQVFQFLCSDFEYGSELHQEDKRGKRYSQEILAKAVLEVQSGLITAYMASTTINIPPNMLIGCVKGRRGSKSISHGRTTAFPLVMEKKLQPFHHQGATRIWTVKEGHPVIGGGVHFLLAVAGNGKKLPPVVIFKGKHLLVNWQSSKAEAFLSTSYVAIKNGWRLSYMFWIKPTEFSVYNKDSSAAFQKILLLQGCKDISLHASEPQKIAVRAPVFINANFRR</sequence>
<evidence type="ECO:0000256" key="1">
    <source>
        <dbReference type="SAM" id="MobiDB-lite"/>
    </source>
</evidence>
<evidence type="ECO:0000313" key="2">
    <source>
        <dbReference type="EMBL" id="KAJ8884901.1"/>
    </source>
</evidence>
<gene>
    <name evidence="2" type="ORF">PR048_011097</name>
</gene>
<evidence type="ECO:0000313" key="3">
    <source>
        <dbReference type="Proteomes" id="UP001159363"/>
    </source>
</evidence>
<feature type="compositionally biased region" description="Basic and acidic residues" evidence="1">
    <location>
        <begin position="8"/>
        <end position="26"/>
    </location>
</feature>
<dbReference type="EMBL" id="JARBHB010000004">
    <property type="protein sequence ID" value="KAJ8884901.1"/>
    <property type="molecule type" value="Genomic_DNA"/>
</dbReference>
<feature type="region of interest" description="Disordered" evidence="1">
    <location>
        <begin position="1"/>
        <end position="26"/>
    </location>
</feature>
<dbReference type="Proteomes" id="UP001159363">
    <property type="component" value="Chromosome X"/>
</dbReference>